<dbReference type="EMBL" id="PQSP01000002">
    <property type="protein sequence ID" value="RUS67324.1"/>
    <property type="molecule type" value="Genomic_DNA"/>
</dbReference>
<evidence type="ECO:0000313" key="1">
    <source>
        <dbReference type="EMBL" id="RUS67324.1"/>
    </source>
</evidence>
<organism evidence="1 2">
    <name type="scientific">Saezia sanguinis</name>
    <dbReference type="NCBI Taxonomy" id="1965230"/>
    <lineage>
        <taxon>Bacteria</taxon>
        <taxon>Pseudomonadati</taxon>
        <taxon>Pseudomonadota</taxon>
        <taxon>Betaproteobacteria</taxon>
        <taxon>Burkholderiales</taxon>
        <taxon>Saeziaceae</taxon>
        <taxon>Saezia</taxon>
    </lineage>
</organism>
<protein>
    <submittedName>
        <fullName evidence="1">Uncharacterized protein</fullName>
    </submittedName>
</protein>
<keyword evidence="2" id="KW-1185">Reference proteome</keyword>
<comment type="caution">
    <text evidence="1">The sequence shown here is derived from an EMBL/GenBank/DDBJ whole genome shotgun (WGS) entry which is preliminary data.</text>
</comment>
<dbReference type="AlphaFoldDB" id="A0A433SFB4"/>
<dbReference type="RefSeq" id="WP_126979265.1">
    <property type="nucleotide sequence ID" value="NZ_PQSP01000002.1"/>
</dbReference>
<name>A0A433SFB4_9BURK</name>
<gene>
    <name evidence="1" type="ORF">CUZ56_01268</name>
</gene>
<dbReference type="Proteomes" id="UP000286947">
    <property type="component" value="Unassembled WGS sequence"/>
</dbReference>
<accession>A0A433SFB4</accession>
<reference evidence="1 2" key="1">
    <citation type="submission" date="2018-01" db="EMBL/GenBank/DDBJ databases">
        <title>Saezia sanguinis gen. nov., sp. nov., in the order Burkholderiales isolated from human blood.</title>
        <authorList>
            <person name="Medina-Pascual M.J."/>
            <person name="Valdezate S."/>
            <person name="Monzon S."/>
            <person name="Cuesta I."/>
            <person name="Carrasco G."/>
            <person name="Villalon P."/>
            <person name="Saez-Nieto J.A."/>
        </authorList>
    </citation>
    <scope>NUCLEOTIDE SEQUENCE [LARGE SCALE GENOMIC DNA]</scope>
    <source>
        <strain evidence="1 2">CNM695-12</strain>
    </source>
</reference>
<proteinExistence type="predicted"/>
<evidence type="ECO:0000313" key="2">
    <source>
        <dbReference type="Proteomes" id="UP000286947"/>
    </source>
</evidence>
<sequence>MSEPLRYLTPTVSGILKGLSVEAPAHERSLMEFLVAQTSSFVFDIQKLSLATEMAVKDIAPSLMKMIDLGYLNVDVAMTIEQGSVAAGQQGSAWVRLCAALDQLVCEHKPAWIVTSDLLCVATSSQYTAAQAENMAMAWFGLSESAAADKPESAYLLEFVNTQVLLHYPRGNASVSPTGVDVPELKSVWTLAQALLCLCGFRQLTRINLRR</sequence>